<dbReference type="SUPFAM" id="SSF54106">
    <property type="entry name" value="LysM domain"/>
    <property type="match status" value="1"/>
</dbReference>
<evidence type="ECO:0000313" key="4">
    <source>
        <dbReference type="Proteomes" id="UP000199758"/>
    </source>
</evidence>
<dbReference type="Pfam" id="PF01476">
    <property type="entry name" value="LysM"/>
    <property type="match status" value="1"/>
</dbReference>
<evidence type="ECO:0000259" key="2">
    <source>
        <dbReference type="PROSITE" id="PS51782"/>
    </source>
</evidence>
<protein>
    <submittedName>
        <fullName evidence="3">LysM domain-containing protein</fullName>
    </submittedName>
</protein>
<dbReference type="PANTHER" id="PTHR34700">
    <property type="entry name" value="POTASSIUM BINDING PROTEIN KBP"/>
    <property type="match status" value="1"/>
</dbReference>
<sequence>MRKYSRSLYGFDRGAGPTWRLAACAALIATLLGACASAPSPVVSVTAAPSAATDSPSASDASAATAMVMPPPRAPGNAALLRPDAPLRYTVQRGDTLWSLANRFLLDPWQWPEIWIVNDQVRNPHLIYPGDVLSLIEVDGRPQLTLAGDLERLSPQIRELPLEAAIPTIPIDAIRDFLRGPRLVTADELKTAPYLLSFVDAHLIGGEGALIYVRRLPPVEPWTYAVVRSGQAYKDPDDGSILGYEALPIGEAVVREPGDPATALLSQTYREALVGDHLLPVEPDAFQADFYPHAPTQPVGGRIIAAFDGISQISQFQIVAINRGSQQGLEPGHVLQILQAGARVADPYGKTKVQLPDQPAGQLMVFKTTPRLSYALVMSVTRPAHLLDRVEAPRARLN</sequence>
<dbReference type="OrthoDB" id="9765158at2"/>
<accession>A0A1M5LHJ7</accession>
<dbReference type="InterPro" id="IPR018392">
    <property type="entry name" value="LysM"/>
</dbReference>
<dbReference type="PANTHER" id="PTHR34700:SF4">
    <property type="entry name" value="PHAGE-LIKE ELEMENT PBSX PROTEIN XKDP"/>
    <property type="match status" value="1"/>
</dbReference>
<name>A0A1M5LHJ7_9GAMM</name>
<reference evidence="3 4" key="1">
    <citation type="submission" date="2016-11" db="EMBL/GenBank/DDBJ databases">
        <authorList>
            <person name="Jaros S."/>
            <person name="Januszkiewicz K."/>
            <person name="Wedrychowicz H."/>
        </authorList>
    </citation>
    <scope>NUCLEOTIDE SEQUENCE [LARGE SCALE GENOMIC DNA]</scope>
    <source>
        <strain evidence="3 4">CGMCC 1.7049</strain>
    </source>
</reference>
<keyword evidence="1" id="KW-0732">Signal</keyword>
<evidence type="ECO:0000256" key="1">
    <source>
        <dbReference type="SAM" id="SignalP"/>
    </source>
</evidence>
<dbReference type="EMBL" id="FQWZ01000002">
    <property type="protein sequence ID" value="SHG64507.1"/>
    <property type="molecule type" value="Genomic_DNA"/>
</dbReference>
<dbReference type="AlphaFoldDB" id="A0A1M5LHJ7"/>
<organism evidence="3 4">
    <name type="scientific">Hydrocarboniphaga daqingensis</name>
    <dbReference type="NCBI Taxonomy" id="490188"/>
    <lineage>
        <taxon>Bacteria</taxon>
        <taxon>Pseudomonadati</taxon>
        <taxon>Pseudomonadota</taxon>
        <taxon>Gammaproteobacteria</taxon>
        <taxon>Nevskiales</taxon>
        <taxon>Nevskiaceae</taxon>
        <taxon>Hydrocarboniphaga</taxon>
    </lineage>
</organism>
<gene>
    <name evidence="3" type="ORF">SAMN04488068_0905</name>
</gene>
<dbReference type="Gene3D" id="3.10.350.10">
    <property type="entry name" value="LysM domain"/>
    <property type="match status" value="1"/>
</dbReference>
<keyword evidence="4" id="KW-1185">Reference proteome</keyword>
<dbReference type="CDD" id="cd00118">
    <property type="entry name" value="LysM"/>
    <property type="match status" value="1"/>
</dbReference>
<feature type="chain" id="PRO_5009912058" evidence="1">
    <location>
        <begin position="37"/>
        <end position="398"/>
    </location>
</feature>
<feature type="signal peptide" evidence="1">
    <location>
        <begin position="1"/>
        <end position="36"/>
    </location>
</feature>
<dbReference type="PROSITE" id="PS51257">
    <property type="entry name" value="PROKAR_LIPOPROTEIN"/>
    <property type="match status" value="1"/>
</dbReference>
<feature type="domain" description="LysM" evidence="2">
    <location>
        <begin position="87"/>
        <end position="135"/>
    </location>
</feature>
<dbReference type="RefSeq" id="WP_072894580.1">
    <property type="nucleotide sequence ID" value="NZ_FQWZ01000002.1"/>
</dbReference>
<proteinExistence type="predicted"/>
<dbReference type="Proteomes" id="UP000199758">
    <property type="component" value="Unassembled WGS sequence"/>
</dbReference>
<dbReference type="PROSITE" id="PS51782">
    <property type="entry name" value="LYSM"/>
    <property type="match status" value="1"/>
</dbReference>
<dbReference type="STRING" id="490188.SAMN04488068_0905"/>
<dbReference type="InterPro" id="IPR036779">
    <property type="entry name" value="LysM_dom_sf"/>
</dbReference>
<dbReference type="InterPro" id="IPR052196">
    <property type="entry name" value="Bact_Kbp"/>
</dbReference>
<evidence type="ECO:0000313" key="3">
    <source>
        <dbReference type="EMBL" id="SHG64507.1"/>
    </source>
</evidence>